<gene>
    <name evidence="1" type="ORF">A9308_05020</name>
</gene>
<dbReference type="EMBL" id="LZMZ01000009">
    <property type="protein sequence ID" value="OBX79970.1"/>
    <property type="molecule type" value="Genomic_DNA"/>
</dbReference>
<reference evidence="1 2" key="1">
    <citation type="submission" date="2016-06" db="EMBL/GenBank/DDBJ databases">
        <title>Draft genome of Moraxella atlantae CCUG 66109.</title>
        <authorList>
            <person name="Salva-Serra F."/>
            <person name="Engstrom-Jakobsson H."/>
            <person name="Thorell K."/>
            <person name="Gonzales-Siles L."/>
            <person name="Karlsson R."/>
            <person name="Boulund F."/>
            <person name="Engstrand L."/>
            <person name="Kristiansson E."/>
            <person name="Moore E."/>
        </authorList>
    </citation>
    <scope>NUCLEOTIDE SEQUENCE [LARGE SCALE GENOMIC DNA]</scope>
    <source>
        <strain evidence="1 2">CCUG 66109</strain>
    </source>
</reference>
<name>A0A1B8QEB4_9GAMM</name>
<evidence type="ECO:0000313" key="2">
    <source>
        <dbReference type="Proteomes" id="UP000092508"/>
    </source>
</evidence>
<proteinExistence type="predicted"/>
<dbReference type="STRING" id="34059.A9308_05020"/>
<accession>A0A1B8QEB4</accession>
<comment type="caution">
    <text evidence="1">The sequence shown here is derived from an EMBL/GenBank/DDBJ whole genome shotgun (WGS) entry which is preliminary data.</text>
</comment>
<organism evidence="1 2">
    <name type="scientific">Faucicola atlantae</name>
    <dbReference type="NCBI Taxonomy" id="34059"/>
    <lineage>
        <taxon>Bacteria</taxon>
        <taxon>Pseudomonadati</taxon>
        <taxon>Pseudomonadota</taxon>
        <taxon>Gammaproteobacteria</taxon>
        <taxon>Moraxellales</taxon>
        <taxon>Moraxellaceae</taxon>
        <taxon>Faucicola</taxon>
    </lineage>
</organism>
<sequence>MGILWFHRFYAITLDKYCLIAYSKSWVKLSPTITPDFGVAWATVGVRISVFAFCKFYPVGVRAVARKI</sequence>
<evidence type="ECO:0000313" key="1">
    <source>
        <dbReference type="EMBL" id="OBX79970.1"/>
    </source>
</evidence>
<dbReference type="AlphaFoldDB" id="A0A1B8QEB4"/>
<protein>
    <submittedName>
        <fullName evidence="1">Uncharacterized protein</fullName>
    </submittedName>
</protein>
<dbReference type="Proteomes" id="UP000092508">
    <property type="component" value="Unassembled WGS sequence"/>
</dbReference>